<proteinExistence type="predicted"/>
<feature type="region of interest" description="Disordered" evidence="2">
    <location>
        <begin position="717"/>
        <end position="736"/>
    </location>
</feature>
<name>A0ABN9Z565_PIPNA</name>
<keyword evidence="1" id="KW-0175">Coiled coil</keyword>
<feature type="coiled-coil region" evidence="1">
    <location>
        <begin position="289"/>
        <end position="330"/>
    </location>
</feature>
<evidence type="ECO:0000313" key="4">
    <source>
        <dbReference type="Proteomes" id="UP001314169"/>
    </source>
</evidence>
<feature type="compositionally biased region" description="Acidic residues" evidence="2">
    <location>
        <begin position="571"/>
        <end position="592"/>
    </location>
</feature>
<feature type="compositionally biased region" description="Basic and acidic residues" evidence="2">
    <location>
        <begin position="690"/>
        <end position="705"/>
    </location>
</feature>
<organism evidence="3 4">
    <name type="scientific">Pipistrellus nathusii</name>
    <name type="common">Nathusius' pipistrelle</name>
    <dbReference type="NCBI Taxonomy" id="59473"/>
    <lineage>
        <taxon>Eukaryota</taxon>
        <taxon>Metazoa</taxon>
        <taxon>Chordata</taxon>
        <taxon>Craniata</taxon>
        <taxon>Vertebrata</taxon>
        <taxon>Euteleostomi</taxon>
        <taxon>Mammalia</taxon>
        <taxon>Eutheria</taxon>
        <taxon>Laurasiatheria</taxon>
        <taxon>Chiroptera</taxon>
        <taxon>Yangochiroptera</taxon>
        <taxon>Vespertilionidae</taxon>
        <taxon>Pipistrellus</taxon>
    </lineage>
</organism>
<keyword evidence="4" id="KW-1185">Reference proteome</keyword>
<sequence>MKPVKHQLPFSNKLSSVPELSYNKGLFNSPLSLKPKEKQSSKLMRDKLEPMVLRSPPTGESVVRYALPIPSSKTKELIAEDELLRKITKHLKMVVSSLEETYGMSSETVEKPLVKSEPEELSLSVGDDLNSFLVCCSQFATQLEGAVKEESHILESLFKWFQRQVNQMEEISKDQSFSEREFPVPDKAITLSIAQIVKQVQKLEELKNRLKRSTKHPSKVMLFKPKEIESPPEAVLSYENVQQKIEEFIGSASSEDFKEISATESQTTYSVPNRLNAMLKIFEKQSNVLERTRNEKTLLETKYKQMQDDFQMLSEEKSMLENELQKLKIIETTKPNYERAKKAMKMEKKRSKDRSVDSESKRSSAKELKIEDFFKVQKTAYSLEAENKILQEQLKEALQEAEKAKHQLKYFLNQGELLKSDRKSKTKIERTTSDTEVNVVASPSLPLERETKKVQIADSNGQKTNVKIQEYPQISRVNNGSSIDNRSEILKSKDGSAFLKSSTEVSVDEGLSPLTLSKSQDKPFTTSKEIQDSTVESLISPPIVSKRKSRSSVISKANILEENLQSNTETYQEEGEFQDEDKESEVDEDQAPDETLKFENQKLSKAPMHMVEKKTSRSTRRNAFLTQKIARISDEKMMSEEIDLFLRTKPQPSDLKSTGSETLINVPDENIMLEHEELMAEREIQVKKRKTSQGERLIDHGKLPDENSVLGHQGVMSKTQLQPKKHRTSKGEKSKINNEAASKLPEVAENLPAIHPSISDLIVQLDLNKVAETDIEHLKDSIERRMLTREMQIQSESLLETDTEYLPDDLERDIIKGEGKKQSMHYAETDTEYLPGDIERGIIKGEAMKQSMQYAESDSEHLPGDLGTGVIKREAKKLLKQHKETDAEYLPGALGRGKMKGEARKQSMQYAEIVTEPMTDTVGKEKIIAEIKEQLKSYAGMNLHKNKKEFSHHQKRLSSRDISAIKFPTKVVNVSPFDNQGRTYEEISPHMNEPSKLYQRTSSARSSIYKTIHFPLLTIESPGHPKKLSSNKKKFEVTNTLPVVISKQRKSIYKAPPTTARKHSTYLYS</sequence>
<evidence type="ECO:0000256" key="1">
    <source>
        <dbReference type="SAM" id="Coils"/>
    </source>
</evidence>
<feature type="coiled-coil region" evidence="1">
    <location>
        <begin position="380"/>
        <end position="414"/>
    </location>
</feature>
<feature type="region of interest" description="Disordered" evidence="2">
    <location>
        <begin position="342"/>
        <end position="362"/>
    </location>
</feature>
<dbReference type="InterPro" id="IPR029272">
    <property type="entry name" value="CCDC7"/>
</dbReference>
<evidence type="ECO:0000313" key="3">
    <source>
        <dbReference type="EMBL" id="CAK6432653.1"/>
    </source>
</evidence>
<dbReference type="Pfam" id="PF15368">
    <property type="entry name" value="BioT2"/>
    <property type="match status" value="1"/>
</dbReference>
<feature type="region of interest" description="Disordered" evidence="2">
    <location>
        <begin position="690"/>
        <end position="709"/>
    </location>
</feature>
<dbReference type="EMBL" id="OY882858">
    <property type="protein sequence ID" value="CAK6432653.1"/>
    <property type="molecule type" value="Genomic_DNA"/>
</dbReference>
<feature type="region of interest" description="Disordered" evidence="2">
    <location>
        <begin position="564"/>
        <end position="593"/>
    </location>
</feature>
<feature type="compositionally biased region" description="Basic and acidic residues" evidence="2">
    <location>
        <begin position="353"/>
        <end position="362"/>
    </location>
</feature>
<reference evidence="3" key="1">
    <citation type="submission" date="2023-12" db="EMBL/GenBank/DDBJ databases">
        <authorList>
            <person name="Brown T."/>
        </authorList>
    </citation>
    <scope>NUCLEOTIDE SEQUENCE</scope>
</reference>
<evidence type="ECO:0000256" key="2">
    <source>
        <dbReference type="SAM" id="MobiDB-lite"/>
    </source>
</evidence>
<dbReference type="Proteomes" id="UP001314169">
    <property type="component" value="Chromosome 1"/>
</dbReference>
<evidence type="ECO:0008006" key="5">
    <source>
        <dbReference type="Google" id="ProtNLM"/>
    </source>
</evidence>
<dbReference type="PANTHER" id="PTHR22035">
    <property type="entry name" value="COILED-COIL DOMAIN-CONTAINING PROTEIN 7"/>
    <property type="match status" value="1"/>
</dbReference>
<protein>
    <recommendedName>
        <fullName evidence="5">Coiled-coil domain-containing protein 7</fullName>
    </recommendedName>
</protein>
<accession>A0ABN9Z565</accession>
<gene>
    <name evidence="3" type="ORF">MPIPNATIZW_LOCUS959</name>
</gene>
<dbReference type="PANTHER" id="PTHR22035:SF4">
    <property type="entry name" value="COILED-COIL DOMAIN-CONTAINING PROTEIN 7"/>
    <property type="match status" value="1"/>
</dbReference>